<comment type="caution">
    <text evidence="2">The sequence shown here is derived from an EMBL/GenBank/DDBJ whole genome shotgun (WGS) entry which is preliminary data.</text>
</comment>
<reference evidence="2 3" key="1">
    <citation type="journal article" date="2019" name="Philos. Trans. R. Soc. Lond., B, Biol. Sci.">
        <title>Ant behaviour and brain gene expression of defending hosts depend on the ecological success of the intruding social parasite.</title>
        <authorList>
            <person name="Kaur R."/>
            <person name="Stoldt M."/>
            <person name="Jongepier E."/>
            <person name="Feldmeyer B."/>
            <person name="Menzel F."/>
            <person name="Bornberg-Bauer E."/>
            <person name="Foitzik S."/>
        </authorList>
    </citation>
    <scope>NUCLEOTIDE SEQUENCE [LARGE SCALE GENOMIC DNA]</scope>
    <source>
        <tissue evidence="2">Whole body</tissue>
    </source>
</reference>
<dbReference type="EMBL" id="QBLH01001267">
    <property type="protein sequence ID" value="TGZ52455.1"/>
    <property type="molecule type" value="Genomic_DNA"/>
</dbReference>
<organism evidence="2 3">
    <name type="scientific">Temnothorax longispinosus</name>
    <dbReference type="NCBI Taxonomy" id="300112"/>
    <lineage>
        <taxon>Eukaryota</taxon>
        <taxon>Metazoa</taxon>
        <taxon>Ecdysozoa</taxon>
        <taxon>Arthropoda</taxon>
        <taxon>Hexapoda</taxon>
        <taxon>Insecta</taxon>
        <taxon>Pterygota</taxon>
        <taxon>Neoptera</taxon>
        <taxon>Endopterygota</taxon>
        <taxon>Hymenoptera</taxon>
        <taxon>Apocrita</taxon>
        <taxon>Aculeata</taxon>
        <taxon>Formicoidea</taxon>
        <taxon>Formicidae</taxon>
        <taxon>Myrmicinae</taxon>
        <taxon>Temnothorax</taxon>
    </lineage>
</organism>
<gene>
    <name evidence="2" type="ORF">DBV15_11508</name>
</gene>
<dbReference type="AlphaFoldDB" id="A0A4S2KRG1"/>
<protein>
    <submittedName>
        <fullName evidence="2">Uncharacterized protein</fullName>
    </submittedName>
</protein>
<dbReference type="Proteomes" id="UP000310200">
    <property type="component" value="Unassembled WGS sequence"/>
</dbReference>
<sequence>MRGVSASCTSTEGPREHPGTPPHSDINRTTSAHISAPLSQFESFASQHVSEDSNSHITIPHPRASAPNLLKLRNQLLNNKEDNPRDNLLPMDEDDSDEYMDTSPTSDKTAPLSPIITNPKDNFPPSPPQATTVKECRHLGLGNAQRLRLISQFAYKDVIEVRKTGRGRVTVDFRSREAANNLADNPILKAANLKAYIPSFKVQRIGIIKDVPKKFPTDSLTDYIESSAKIQDLATSAINARDVHDVCSVAKTSMTRTKSTPIRTTPPKCINCDRLHRATSTECPIILQQKQINALAAAENISYIEARRKVKGAKLPGDPRLDFVNFPNMSTPSPTSNTPIRSDYTPPLQNRFNPLAEEEFSHSSQDFSGNPYIC</sequence>
<feature type="compositionally biased region" description="Acidic residues" evidence="1">
    <location>
        <begin position="91"/>
        <end position="100"/>
    </location>
</feature>
<evidence type="ECO:0000256" key="1">
    <source>
        <dbReference type="SAM" id="MobiDB-lite"/>
    </source>
</evidence>
<name>A0A4S2KRG1_9HYME</name>
<evidence type="ECO:0000313" key="3">
    <source>
        <dbReference type="Proteomes" id="UP000310200"/>
    </source>
</evidence>
<keyword evidence="3" id="KW-1185">Reference proteome</keyword>
<feature type="compositionally biased region" description="Polar residues" evidence="1">
    <location>
        <begin position="1"/>
        <end position="12"/>
    </location>
</feature>
<dbReference type="STRING" id="300112.A0A4S2KRG1"/>
<accession>A0A4S2KRG1</accession>
<feature type="region of interest" description="Disordered" evidence="1">
    <location>
        <begin position="45"/>
        <end position="65"/>
    </location>
</feature>
<proteinExistence type="predicted"/>
<feature type="region of interest" description="Disordered" evidence="1">
    <location>
        <begin position="78"/>
        <end position="129"/>
    </location>
</feature>
<evidence type="ECO:0000313" key="2">
    <source>
        <dbReference type="EMBL" id="TGZ52455.1"/>
    </source>
</evidence>
<feature type="region of interest" description="Disordered" evidence="1">
    <location>
        <begin position="1"/>
        <end position="29"/>
    </location>
</feature>